<dbReference type="GO" id="GO:0008901">
    <property type="term" value="F:ferredoxin hydrogenase activity"/>
    <property type="evidence" value="ECO:0007669"/>
    <property type="project" value="InterPro"/>
</dbReference>
<dbReference type="EMBL" id="PEWV01000053">
    <property type="protein sequence ID" value="PIU41493.1"/>
    <property type="molecule type" value="Genomic_DNA"/>
</dbReference>
<dbReference type="Gene3D" id="1.10.645.10">
    <property type="entry name" value="Cytochrome-c3 Hydrogenase, chain B"/>
    <property type="match status" value="1"/>
</dbReference>
<dbReference type="InterPro" id="IPR052197">
    <property type="entry name" value="ComplexI_49kDa-like"/>
</dbReference>
<feature type="binding site" evidence="2">
    <location>
        <position position="67"/>
    </location>
    <ligand>
        <name>Ni(2+)</name>
        <dbReference type="ChEBI" id="CHEBI:49786"/>
    </ligand>
</feature>
<dbReference type="InterPro" id="IPR001135">
    <property type="entry name" value="NADH_Q_OxRdtase_suD"/>
</dbReference>
<keyword evidence="2" id="KW-0479">Metal-binding</keyword>
<comment type="cofactor">
    <cofactor evidence="2">
        <name>Ni(2+)</name>
        <dbReference type="ChEBI" id="CHEBI:49786"/>
    </cofactor>
</comment>
<feature type="binding site" evidence="2">
    <location>
        <position position="354"/>
    </location>
    <ligand>
        <name>Ni(2+)</name>
        <dbReference type="ChEBI" id="CHEBI:49786"/>
    </ligand>
</feature>
<feature type="binding site" evidence="2">
    <location>
        <position position="45"/>
    </location>
    <ligand>
        <name>Mg(2+)</name>
        <dbReference type="ChEBI" id="CHEBI:18420"/>
    </ligand>
</feature>
<feature type="binding site" evidence="2">
    <location>
        <position position="321"/>
    </location>
    <ligand>
        <name>Mg(2+)</name>
        <dbReference type="ChEBI" id="CHEBI:18420"/>
    </ligand>
</feature>
<dbReference type="InterPro" id="IPR029014">
    <property type="entry name" value="NiFe-Hase_large"/>
</dbReference>
<dbReference type="GO" id="GO:0016651">
    <property type="term" value="F:oxidoreductase activity, acting on NAD(P)H"/>
    <property type="evidence" value="ECO:0007669"/>
    <property type="project" value="InterPro"/>
</dbReference>
<comment type="caution">
    <text evidence="4">The sequence shown here is derived from an EMBL/GenBank/DDBJ whole genome shotgun (WGS) entry which is preliminary data.</text>
</comment>
<reference evidence="4 5" key="1">
    <citation type="submission" date="2017-09" db="EMBL/GenBank/DDBJ databases">
        <title>Depth-based differentiation of microbial function through sediment-hosted aquifers and enrichment of novel symbionts in the deep terrestrial subsurface.</title>
        <authorList>
            <person name="Probst A.J."/>
            <person name="Ladd B."/>
            <person name="Jarett J.K."/>
            <person name="Geller-Mcgrath D.E."/>
            <person name="Sieber C.M."/>
            <person name="Emerson J.B."/>
            <person name="Anantharaman K."/>
            <person name="Thomas B.C."/>
            <person name="Malmstrom R."/>
            <person name="Stieglmeier M."/>
            <person name="Klingl A."/>
            <person name="Woyke T."/>
            <person name="Ryan C.M."/>
            <person name="Banfield J.F."/>
        </authorList>
    </citation>
    <scope>NUCLEOTIDE SEQUENCE [LARGE SCALE GENOMIC DNA]</scope>
    <source>
        <strain evidence="4">CG07_land_8_20_14_0_80_42_15</strain>
    </source>
</reference>
<dbReference type="GO" id="GO:0048038">
    <property type="term" value="F:quinone binding"/>
    <property type="evidence" value="ECO:0007669"/>
    <property type="project" value="InterPro"/>
</dbReference>
<evidence type="ECO:0000256" key="2">
    <source>
        <dbReference type="PIRSR" id="PIRSR601501-1"/>
    </source>
</evidence>
<keyword evidence="1" id="KW-0560">Oxidoreductase</keyword>
<evidence type="ECO:0000256" key="1">
    <source>
        <dbReference type="ARBA" id="ARBA00023002"/>
    </source>
</evidence>
<dbReference type="GO" id="GO:0051287">
    <property type="term" value="F:NAD binding"/>
    <property type="evidence" value="ECO:0007669"/>
    <property type="project" value="InterPro"/>
</dbReference>
<dbReference type="PROSITE" id="PS00507">
    <property type="entry name" value="NI_HGENASE_L_1"/>
    <property type="match status" value="1"/>
</dbReference>
<feature type="domain" description="NADH-quinone oxidoreductase subunit D" evidence="3">
    <location>
        <begin position="287"/>
        <end position="360"/>
    </location>
</feature>
<name>A0A2J0L097_9BACT</name>
<feature type="domain" description="NADH-quinone oxidoreductase subunit D" evidence="3">
    <location>
        <begin position="118"/>
        <end position="286"/>
    </location>
</feature>
<dbReference type="GO" id="GO:0016151">
    <property type="term" value="F:nickel cation binding"/>
    <property type="evidence" value="ECO:0007669"/>
    <property type="project" value="InterPro"/>
</dbReference>
<keyword evidence="2" id="KW-0408">Iron</keyword>
<dbReference type="AlphaFoldDB" id="A0A2J0L097"/>
<evidence type="ECO:0000313" key="4">
    <source>
        <dbReference type="EMBL" id="PIU41493.1"/>
    </source>
</evidence>
<sequence>MHKFTVPIGPQHPALKEPESFNVLLSGERIMKFSARLGYNHRGIEKACEERTYIQNVYLTERVCGICSHAHSSCFVQAVEEIAGLEIPRRANYIRTLVGELERIHSHLLWLGVAGHEVGFDTLLMYAWRDREIVMDILAKLTGNRVNYGINTIGGVRRDINTDQIKDVSKAVKKLKERTEYYVRVAKEEVTLIKRLSGVGVLLPKDVLKLGAVGPTARASGIERDTRKDDPYGAYGELDFRVITDDHNDVYGRTLVRLGELLESYKMISQILENIPEGPITVKAPRKIPAGEAVSRYEAPRGENVHYVKSNGTDKPERVKIRAPTLANIQTVAKMLEDRNLADLPIVIAAIDPCFSCTDRLTLVKDVGHGKGRKMRWEDLHSHSIQWYKARGIDFSDLNKKMEKLLK</sequence>
<keyword evidence="2" id="KW-0533">Nickel</keyword>
<evidence type="ECO:0000313" key="5">
    <source>
        <dbReference type="Proteomes" id="UP000230052"/>
    </source>
</evidence>
<accession>A0A2J0L097</accession>
<dbReference type="Pfam" id="PF00374">
    <property type="entry name" value="NiFeSe_Hases"/>
    <property type="match status" value="1"/>
</dbReference>
<dbReference type="InterPro" id="IPR001501">
    <property type="entry name" value="Ni-dep_hyd_lsu"/>
</dbReference>
<dbReference type="SUPFAM" id="SSF56762">
    <property type="entry name" value="HydB/Nqo4-like"/>
    <property type="match status" value="1"/>
</dbReference>
<feature type="binding site" evidence="2">
    <location>
        <position position="357"/>
    </location>
    <ligand>
        <name>Fe cation</name>
        <dbReference type="ChEBI" id="CHEBI:24875"/>
    </ligand>
</feature>
<proteinExistence type="predicted"/>
<dbReference type="InterPro" id="IPR018194">
    <property type="entry name" value="Ni-dep_hyd_lsu_Ni_BS"/>
</dbReference>
<dbReference type="Pfam" id="PF00346">
    <property type="entry name" value="Complex1_49kDa"/>
    <property type="match status" value="2"/>
</dbReference>
<protein>
    <submittedName>
        <fullName evidence="4">NADH dehydrogenase subunit</fullName>
    </submittedName>
</protein>
<evidence type="ECO:0000259" key="3">
    <source>
        <dbReference type="Pfam" id="PF00346"/>
    </source>
</evidence>
<keyword evidence="2" id="KW-0460">Magnesium</keyword>
<dbReference type="PANTHER" id="PTHR43485">
    <property type="entry name" value="HYDROGENASE-4 COMPONENT G"/>
    <property type="match status" value="1"/>
</dbReference>
<feature type="binding site" evidence="2">
    <location>
        <position position="67"/>
    </location>
    <ligand>
        <name>Fe cation</name>
        <dbReference type="ChEBI" id="CHEBI:24875"/>
    </ligand>
</feature>
<comment type="cofactor">
    <cofactor evidence="2">
        <name>Fe cation</name>
        <dbReference type="ChEBI" id="CHEBI:24875"/>
    </cofactor>
</comment>
<gene>
    <name evidence="4" type="ORF">COS99_05145</name>
</gene>
<organism evidence="4 5">
    <name type="scientific">Candidatus Aquitaenariimonas noxiae</name>
    <dbReference type="NCBI Taxonomy" id="1974741"/>
    <lineage>
        <taxon>Bacteria</taxon>
        <taxon>Pseudomonadati</taxon>
        <taxon>Candidatus Omnitrophota</taxon>
        <taxon>Candidatus Aquitaenariimonas</taxon>
    </lineage>
</organism>
<dbReference type="Proteomes" id="UP000230052">
    <property type="component" value="Unassembled WGS sequence"/>
</dbReference>
<dbReference type="PANTHER" id="PTHR43485:SF1">
    <property type="entry name" value="FORMATE HYDROGENLYASE SUBUNIT 5-RELATED"/>
    <property type="match status" value="1"/>
</dbReference>
<feature type="binding site" evidence="2">
    <location>
        <position position="64"/>
    </location>
    <ligand>
        <name>Ni(2+)</name>
        <dbReference type="ChEBI" id="CHEBI:49786"/>
    </ligand>
</feature>